<keyword evidence="2" id="KW-0472">Membrane</keyword>
<evidence type="ECO:0000313" key="5">
    <source>
        <dbReference type="Proteomes" id="UP000177407"/>
    </source>
</evidence>
<gene>
    <name evidence="4" type="ORF">A2257_04505</name>
</gene>
<evidence type="ECO:0000256" key="2">
    <source>
        <dbReference type="SAM" id="Phobius"/>
    </source>
</evidence>
<reference evidence="4 5" key="1">
    <citation type="journal article" date="2016" name="Nat. Commun.">
        <title>Thousands of microbial genomes shed light on interconnected biogeochemical processes in an aquifer system.</title>
        <authorList>
            <person name="Anantharaman K."/>
            <person name="Brown C.T."/>
            <person name="Hug L.A."/>
            <person name="Sharon I."/>
            <person name="Castelle C.J."/>
            <person name="Probst A.J."/>
            <person name="Thomas B.C."/>
            <person name="Singh A."/>
            <person name="Wilkins M.J."/>
            <person name="Karaoz U."/>
            <person name="Brodie E.L."/>
            <person name="Williams K.H."/>
            <person name="Hubbard S.S."/>
            <person name="Banfield J.F."/>
        </authorList>
    </citation>
    <scope>NUCLEOTIDE SEQUENCE [LARGE SCALE GENOMIC DNA]</scope>
</reference>
<dbReference type="Pfam" id="PF03703">
    <property type="entry name" value="bPH_2"/>
    <property type="match status" value="1"/>
</dbReference>
<feature type="transmembrane region" description="Helical" evidence="2">
    <location>
        <begin position="21"/>
        <end position="46"/>
    </location>
</feature>
<dbReference type="AlphaFoldDB" id="A0A1F5S1M2"/>
<sequence length="231" mass="27167">MENRITNKINLRPEEEIIQVVRRYFLTLWPNIGLSLLLILVPFFFLFPLFRLGYWGVIIFSFSILSGLLYGIRKIAIWYLNVFVITSKRVIDIDQRGFFDQIISEVPHKKVKDVSCRIKGFWQTIFHYGRIRVKTSLDNLELEFSGVKNPEAVQSTILNVARLKERDENEDGEGVARDEDFSEEESYISDEEFESVEESVREMSEEQLEDIYKATKNRLREIKLGSLDEIK</sequence>
<evidence type="ECO:0000256" key="1">
    <source>
        <dbReference type="SAM" id="MobiDB-lite"/>
    </source>
</evidence>
<dbReference type="PANTHER" id="PTHR37938">
    <property type="entry name" value="BLL0215 PROTEIN"/>
    <property type="match status" value="1"/>
</dbReference>
<comment type="caution">
    <text evidence="4">The sequence shown here is derived from an EMBL/GenBank/DDBJ whole genome shotgun (WGS) entry which is preliminary data.</text>
</comment>
<dbReference type="InterPro" id="IPR005182">
    <property type="entry name" value="YdbS-like_PH"/>
</dbReference>
<keyword evidence="2" id="KW-1133">Transmembrane helix</keyword>
<dbReference type="Proteomes" id="UP000177407">
    <property type="component" value="Unassembled WGS sequence"/>
</dbReference>
<keyword evidence="2" id="KW-0812">Transmembrane</keyword>
<accession>A0A1F5S1M2</accession>
<protein>
    <recommendedName>
        <fullName evidence="3">YdbS-like PH domain-containing protein</fullName>
    </recommendedName>
</protein>
<evidence type="ECO:0000259" key="3">
    <source>
        <dbReference type="Pfam" id="PF03703"/>
    </source>
</evidence>
<evidence type="ECO:0000313" key="4">
    <source>
        <dbReference type="EMBL" id="OGF20585.1"/>
    </source>
</evidence>
<feature type="region of interest" description="Disordered" evidence="1">
    <location>
        <begin position="168"/>
        <end position="200"/>
    </location>
</feature>
<proteinExistence type="predicted"/>
<feature type="compositionally biased region" description="Acidic residues" evidence="1">
    <location>
        <begin position="180"/>
        <end position="197"/>
    </location>
</feature>
<name>A0A1F5S1M2_9BACT</name>
<feature type="transmembrane region" description="Helical" evidence="2">
    <location>
        <begin position="52"/>
        <end position="72"/>
    </location>
</feature>
<organism evidence="4 5">
    <name type="scientific">Candidatus Falkowbacteria bacterium RIFOXYA2_FULL_38_12</name>
    <dbReference type="NCBI Taxonomy" id="1797993"/>
    <lineage>
        <taxon>Bacteria</taxon>
        <taxon>Candidatus Falkowiibacteriota</taxon>
    </lineage>
</organism>
<dbReference type="EMBL" id="MFGA01000023">
    <property type="protein sequence ID" value="OGF20585.1"/>
    <property type="molecule type" value="Genomic_DNA"/>
</dbReference>
<feature type="domain" description="YdbS-like PH" evidence="3">
    <location>
        <begin position="83"/>
        <end position="157"/>
    </location>
</feature>
<dbReference type="PANTHER" id="PTHR37938:SF1">
    <property type="entry name" value="BLL0215 PROTEIN"/>
    <property type="match status" value="1"/>
</dbReference>